<dbReference type="Proteomes" id="UP001186944">
    <property type="component" value="Unassembled WGS sequence"/>
</dbReference>
<feature type="domain" description="LRRNT" evidence="12">
    <location>
        <begin position="22"/>
        <end position="54"/>
    </location>
</feature>
<dbReference type="FunFam" id="3.80.10.10:FF:001438">
    <property type="entry name" value="Uncharacterized protein"/>
    <property type="match status" value="1"/>
</dbReference>
<evidence type="ECO:0000256" key="4">
    <source>
        <dbReference type="ARBA" id="ARBA00022692"/>
    </source>
</evidence>
<evidence type="ECO:0000256" key="3">
    <source>
        <dbReference type="ARBA" id="ARBA00022614"/>
    </source>
</evidence>
<dbReference type="AlphaFoldDB" id="A0AA89C213"/>
<feature type="transmembrane region" description="Helical" evidence="10">
    <location>
        <begin position="599"/>
        <end position="623"/>
    </location>
</feature>
<keyword evidence="8 10" id="KW-0472">Membrane</keyword>
<evidence type="ECO:0000313" key="14">
    <source>
        <dbReference type="EMBL" id="KAK3105651.1"/>
    </source>
</evidence>
<evidence type="ECO:0000256" key="7">
    <source>
        <dbReference type="ARBA" id="ARBA00022989"/>
    </source>
</evidence>
<dbReference type="SMART" id="SM00369">
    <property type="entry name" value="LRR_TYP"/>
    <property type="match status" value="12"/>
</dbReference>
<dbReference type="InterPro" id="IPR000372">
    <property type="entry name" value="LRRNT"/>
</dbReference>
<evidence type="ECO:0000256" key="11">
    <source>
        <dbReference type="SAM" id="SignalP"/>
    </source>
</evidence>
<dbReference type="InterPro" id="IPR032675">
    <property type="entry name" value="LRR_dom_sf"/>
</dbReference>
<feature type="region of interest" description="Disordered" evidence="9">
    <location>
        <begin position="642"/>
        <end position="672"/>
    </location>
</feature>
<keyword evidence="4 10" id="KW-0812">Transmembrane</keyword>
<evidence type="ECO:0000259" key="12">
    <source>
        <dbReference type="SMART" id="SM00013"/>
    </source>
</evidence>
<dbReference type="EMBL" id="VSWD01000003">
    <property type="protein sequence ID" value="KAK3105651.1"/>
    <property type="molecule type" value="Genomic_DNA"/>
</dbReference>
<dbReference type="Pfam" id="PF13855">
    <property type="entry name" value="LRR_8"/>
    <property type="match status" value="2"/>
</dbReference>
<feature type="compositionally biased region" description="Polar residues" evidence="9">
    <location>
        <begin position="566"/>
        <end position="580"/>
    </location>
</feature>
<reference evidence="14" key="1">
    <citation type="submission" date="2019-08" db="EMBL/GenBank/DDBJ databases">
        <title>The improved chromosome-level genome for the pearl oyster Pinctada fucata martensii using PacBio sequencing and Hi-C.</title>
        <authorList>
            <person name="Zheng Z."/>
        </authorList>
    </citation>
    <scope>NUCLEOTIDE SEQUENCE</scope>
    <source>
        <strain evidence="14">ZZ-2019</strain>
        <tissue evidence="14">Adductor muscle</tissue>
    </source>
</reference>
<dbReference type="InterPro" id="IPR001611">
    <property type="entry name" value="Leu-rich_rpt"/>
</dbReference>
<keyword evidence="3" id="KW-0433">Leucine-rich repeat</keyword>
<feature type="signal peptide" evidence="11">
    <location>
        <begin position="1"/>
        <end position="22"/>
    </location>
</feature>
<dbReference type="FunFam" id="3.80.10.10:FF:001164">
    <property type="entry name" value="GH01279p"/>
    <property type="match status" value="1"/>
</dbReference>
<sequence length="684" mass="77982">MYLVNWIAVSFLLYQRIVQTLSCPTECFCSQNTVDCSQLDYTEIPSGIPGNVKILNLEGNQIKQIRRSDFQNLRKLVSLNLKGNEIGRIERNSFYRLRKLQTLDISDNYLRVVEAETFSKMPKLRTLNLANNKIESIEKVVTNLKSLNRLVLSNNHIPELTYTAFKGLPDLRYVSLDNNNISFIATNTFWTLLKLSFLNIRNNPLGNIDQIFRYNDLLTYIELTNCELSNFPLNLPPSVRYLQLGQNNIPYIMTSDISKYTDLQVLVLDNNEIEEIQDGSLQPLGKLIELWLSYNNLTEIPQISKEVRKFHLNNNKIAHLNNSAFPQGSLIEELYMQGNLLTSLETSNFENVPKLRKLNLGGNELKVFQDGLFSTLQDLEVLNVDSNDFHTMETEVFKGLNSLKELSMSRIYTYESAIQGNVFGNMSKLQRLDVQESPVIARKILNSKDMMASLHNLRELNMMDNEVASIDPAFKRNLPLLTSLKISGNPFHCDTRLAWLKGWIQLDPHIFYTPDFIECYSPPSLYGELISTLSDGDFVPTTLPPFYLTNQKTHAAVTTKLTNNSTISDIHSPSKNTESKPASKKFKNTNIHKEDNTQFLAIVISIPTVTLFLIVLTAAYFIYHRRKSMVFHKSLRSSVTNGMTVPAPPPARLTRQERGSVTSQTGEDITNNGSSKMKVYIWDN</sequence>
<dbReference type="InterPro" id="IPR050541">
    <property type="entry name" value="LRR_TM_domain-containing"/>
</dbReference>
<dbReference type="Pfam" id="PF01462">
    <property type="entry name" value="LRRNT"/>
    <property type="match status" value="1"/>
</dbReference>
<dbReference type="SMART" id="SM00082">
    <property type="entry name" value="LRRCT"/>
    <property type="match status" value="1"/>
</dbReference>
<dbReference type="InterPro" id="IPR000483">
    <property type="entry name" value="Cys-rich_flank_reg_C"/>
</dbReference>
<keyword evidence="6" id="KW-0677">Repeat</keyword>
<gene>
    <name evidence="14" type="ORF">FSP39_002637</name>
</gene>
<dbReference type="SUPFAM" id="SSF52058">
    <property type="entry name" value="L domain-like"/>
    <property type="match status" value="2"/>
</dbReference>
<evidence type="ECO:0000256" key="5">
    <source>
        <dbReference type="ARBA" id="ARBA00022729"/>
    </source>
</evidence>
<feature type="chain" id="PRO_5041741916" evidence="11">
    <location>
        <begin position="23"/>
        <end position="684"/>
    </location>
</feature>
<keyword evidence="15" id="KW-1185">Reference proteome</keyword>
<organism evidence="14 15">
    <name type="scientific">Pinctada imbricata</name>
    <name type="common">Atlantic pearl-oyster</name>
    <name type="synonym">Pinctada martensii</name>
    <dbReference type="NCBI Taxonomy" id="66713"/>
    <lineage>
        <taxon>Eukaryota</taxon>
        <taxon>Metazoa</taxon>
        <taxon>Spiralia</taxon>
        <taxon>Lophotrochozoa</taxon>
        <taxon>Mollusca</taxon>
        <taxon>Bivalvia</taxon>
        <taxon>Autobranchia</taxon>
        <taxon>Pteriomorphia</taxon>
        <taxon>Pterioida</taxon>
        <taxon>Pterioidea</taxon>
        <taxon>Pteriidae</taxon>
        <taxon>Pinctada</taxon>
    </lineage>
</organism>
<evidence type="ECO:0000256" key="2">
    <source>
        <dbReference type="ARBA" id="ARBA00022475"/>
    </source>
</evidence>
<feature type="domain" description="LRRCT" evidence="13">
    <location>
        <begin position="489"/>
        <end position="541"/>
    </location>
</feature>
<dbReference type="PANTHER" id="PTHR24369">
    <property type="entry name" value="ANTIGEN BSP, PUTATIVE-RELATED"/>
    <property type="match status" value="1"/>
</dbReference>
<evidence type="ECO:0000313" key="15">
    <source>
        <dbReference type="Proteomes" id="UP001186944"/>
    </source>
</evidence>
<comment type="caution">
    <text evidence="14">The sequence shown here is derived from an EMBL/GenBank/DDBJ whole genome shotgun (WGS) entry which is preliminary data.</text>
</comment>
<dbReference type="PANTHER" id="PTHR24369:SF210">
    <property type="entry name" value="CHAOPTIN-RELATED"/>
    <property type="match status" value="1"/>
</dbReference>
<proteinExistence type="predicted"/>
<evidence type="ECO:0000256" key="10">
    <source>
        <dbReference type="SAM" id="Phobius"/>
    </source>
</evidence>
<dbReference type="InterPro" id="IPR003591">
    <property type="entry name" value="Leu-rich_rpt_typical-subtyp"/>
</dbReference>
<keyword evidence="5 11" id="KW-0732">Signal</keyword>
<name>A0AA89C213_PINIB</name>
<dbReference type="GO" id="GO:0005886">
    <property type="term" value="C:plasma membrane"/>
    <property type="evidence" value="ECO:0007669"/>
    <property type="project" value="UniProtKB-SubCell"/>
</dbReference>
<evidence type="ECO:0000256" key="9">
    <source>
        <dbReference type="SAM" id="MobiDB-lite"/>
    </source>
</evidence>
<evidence type="ECO:0000256" key="8">
    <source>
        <dbReference type="ARBA" id="ARBA00023136"/>
    </source>
</evidence>
<protein>
    <submittedName>
        <fullName evidence="14">Uncharacterized protein</fullName>
    </submittedName>
</protein>
<dbReference type="Gene3D" id="3.80.10.10">
    <property type="entry name" value="Ribonuclease Inhibitor"/>
    <property type="match status" value="5"/>
</dbReference>
<evidence type="ECO:0000256" key="1">
    <source>
        <dbReference type="ARBA" id="ARBA00004236"/>
    </source>
</evidence>
<keyword evidence="7 10" id="KW-1133">Transmembrane helix</keyword>
<feature type="region of interest" description="Disordered" evidence="9">
    <location>
        <begin position="566"/>
        <end position="585"/>
    </location>
</feature>
<feature type="compositionally biased region" description="Polar residues" evidence="9">
    <location>
        <begin position="659"/>
        <end position="672"/>
    </location>
</feature>
<comment type="subcellular location">
    <subcellularLocation>
        <location evidence="1">Cell membrane</location>
    </subcellularLocation>
</comment>
<evidence type="ECO:0000259" key="13">
    <source>
        <dbReference type="SMART" id="SM00082"/>
    </source>
</evidence>
<dbReference type="SMART" id="SM00013">
    <property type="entry name" value="LRRNT"/>
    <property type="match status" value="1"/>
</dbReference>
<keyword evidence="2" id="KW-1003">Cell membrane</keyword>
<accession>A0AA89C213</accession>
<evidence type="ECO:0000256" key="6">
    <source>
        <dbReference type="ARBA" id="ARBA00022737"/>
    </source>
</evidence>
<dbReference type="PROSITE" id="PS51450">
    <property type="entry name" value="LRR"/>
    <property type="match status" value="3"/>
</dbReference>